<gene>
    <name evidence="2" type="ORF">NBC122_01376</name>
</gene>
<protein>
    <recommendedName>
        <fullName evidence="4">DUF3810 domain-containing protein</fullName>
    </recommendedName>
</protein>
<dbReference type="Pfam" id="PF12725">
    <property type="entry name" value="DUF3810"/>
    <property type="match status" value="1"/>
</dbReference>
<evidence type="ECO:0000313" key="3">
    <source>
        <dbReference type="Proteomes" id="UP000294419"/>
    </source>
</evidence>
<dbReference type="Proteomes" id="UP000294419">
    <property type="component" value="Chromosome"/>
</dbReference>
<dbReference type="EMBL" id="CP037954">
    <property type="protein sequence ID" value="QBO58202.1"/>
    <property type="molecule type" value="Genomic_DNA"/>
</dbReference>
<keyword evidence="1" id="KW-0812">Transmembrane</keyword>
<evidence type="ECO:0000256" key="1">
    <source>
        <dbReference type="SAM" id="Phobius"/>
    </source>
</evidence>
<sequence length="350" mass="41445">MLIKEGHIYNKKRFWAGVLLAQFVLFLILSKIDFAVGIFERIFEFQKRIHQHIFSIIPFSVGDIFYIFLLAIFLFFIFKIIKKRSRKRYSLKLLILLNILYFTYQIFWGMLYFQKPLLEKLPEKEINIEDVKTLSLEYLERCKKTRTLVQEDQNGVFIVSNNLPVKEEILKNQTQLPAYLNNKKGTRTRAFKSSLFKPVMSYTGILGYYNPFTAEAQYNAALPSTYIPFTLSHESAHQLGYAREQEANFIGFLIGRDSKNADLKYSTEYFVLKSLLNYLAEHDRKFAETILENYSIGMKRDRIAEKLFVKKHEGLFNVFFRFTNDLFLKSNQQEGSITYSYFIDLLIRYQ</sequence>
<proteinExistence type="predicted"/>
<accession>A0A4P6ZFF8</accession>
<dbReference type="AlphaFoldDB" id="A0A4P6ZFF8"/>
<keyword evidence="3" id="KW-1185">Reference proteome</keyword>
<evidence type="ECO:0008006" key="4">
    <source>
        <dbReference type="Google" id="ProtNLM"/>
    </source>
</evidence>
<organism evidence="2 3">
    <name type="scientific">Chryseobacterium salivictor</name>
    <dbReference type="NCBI Taxonomy" id="2547600"/>
    <lineage>
        <taxon>Bacteria</taxon>
        <taxon>Pseudomonadati</taxon>
        <taxon>Bacteroidota</taxon>
        <taxon>Flavobacteriia</taxon>
        <taxon>Flavobacteriales</taxon>
        <taxon>Weeksellaceae</taxon>
        <taxon>Chryseobacterium group</taxon>
        <taxon>Chryseobacterium</taxon>
    </lineage>
</organism>
<dbReference type="RefSeq" id="WP_133439656.1">
    <property type="nucleotide sequence ID" value="NZ_CP037954.1"/>
</dbReference>
<feature type="transmembrane region" description="Helical" evidence="1">
    <location>
        <begin position="52"/>
        <end position="81"/>
    </location>
</feature>
<feature type="transmembrane region" description="Helical" evidence="1">
    <location>
        <begin position="93"/>
        <end position="113"/>
    </location>
</feature>
<dbReference type="KEGG" id="csal:NBC122_01376"/>
<evidence type="ECO:0000313" key="2">
    <source>
        <dbReference type="EMBL" id="QBO58202.1"/>
    </source>
</evidence>
<feature type="transmembrane region" description="Helical" evidence="1">
    <location>
        <begin position="14"/>
        <end position="32"/>
    </location>
</feature>
<reference evidence="2 3" key="1">
    <citation type="submission" date="2019-03" db="EMBL/GenBank/DDBJ databases">
        <authorList>
            <person name="Kim H."/>
            <person name="Yu S.-M."/>
        </authorList>
    </citation>
    <scope>NUCLEOTIDE SEQUENCE [LARGE SCALE GENOMIC DNA]</scope>
    <source>
        <strain evidence="2 3">NBC122</strain>
    </source>
</reference>
<keyword evidence="1" id="KW-0472">Membrane</keyword>
<dbReference type="InterPro" id="IPR024294">
    <property type="entry name" value="DUF3810"/>
</dbReference>
<keyword evidence="1" id="KW-1133">Transmembrane helix</keyword>
<dbReference type="OrthoDB" id="1048788at2"/>
<name>A0A4P6ZFF8_9FLAO</name>